<evidence type="ECO:0000313" key="5">
    <source>
        <dbReference type="Proteomes" id="UP001159179"/>
    </source>
</evidence>
<dbReference type="Pfam" id="PF00092">
    <property type="entry name" value="VWA"/>
    <property type="match status" value="1"/>
</dbReference>
<dbReference type="Gene3D" id="3.40.50.410">
    <property type="entry name" value="von Willebrand factor, type A domain"/>
    <property type="match status" value="2"/>
</dbReference>
<sequence length="474" mass="53675">MQLLKRLLICIGCALLLLIVGCSSETETSIKKVKTSNIKTVDREPKESELIKEIEDITIPNTIEEWKKIKPGKLSVNFDYNHETSAWPASVDEVKEGFITEMEKVLQESKDEDLVFKSLIYLLGSNINQQLLEEQITYKANFDLPYLPEPEEETVKEQKKGTPSKAIILLDASSSMILKVDGEQKMQIAKTAVRRFAKTIGAKSNVSLYVYGHAGTQEDKDKKISCSTIDEIYPMDKYEEKSFSEAVDHVQAKGWTPLANAIKKVREDTQGSSEAIIVYIVSDGAETCGGDPVQEAQKFAKDSTHKVNIIGFNVDKKSEDQLKAVAEAGNGEYLKADNPDELNQGISNKWVPPGFLDILGKQWSSPKVGTASWGPLNHVQMKFYSIDSGMFVEQIRFDSAITLLANEKMISEEQKLRLKEKLKNYEKQLKNLNKQLLEQKEKEINEDADRIDQQINDWVKRMEELKRQQEKSNN</sequence>
<keyword evidence="2" id="KW-0732">Signal</keyword>
<dbReference type="InterPro" id="IPR002035">
    <property type="entry name" value="VWF_A"/>
</dbReference>
<dbReference type="InterPro" id="IPR036465">
    <property type="entry name" value="vWFA_dom_sf"/>
</dbReference>
<dbReference type="SMART" id="SM00327">
    <property type="entry name" value="VWA"/>
    <property type="match status" value="1"/>
</dbReference>
<protein>
    <submittedName>
        <fullName evidence="4">VWA domain-containing protein</fullName>
    </submittedName>
</protein>
<gene>
    <name evidence="4" type="ORF">P5X88_24820</name>
</gene>
<keyword evidence="1" id="KW-0175">Coiled coil</keyword>
<dbReference type="RefSeq" id="WP_280618837.1">
    <property type="nucleotide sequence ID" value="NZ_JAROYP010000025.1"/>
</dbReference>
<reference evidence="4" key="1">
    <citation type="submission" date="2023-03" db="EMBL/GenBank/DDBJ databases">
        <title>Bacterial isolates from washroom surfaces on a university campus.</title>
        <authorList>
            <person name="Holman D.B."/>
            <person name="Gzyl K.E."/>
            <person name="Taheri A.E."/>
        </authorList>
    </citation>
    <scope>NUCLEOTIDE SEQUENCE</scope>
    <source>
        <strain evidence="4">RD03</strain>
    </source>
</reference>
<dbReference type="Proteomes" id="UP001159179">
    <property type="component" value="Unassembled WGS sequence"/>
</dbReference>
<proteinExistence type="predicted"/>
<comment type="caution">
    <text evidence="4">The sequence shown here is derived from an EMBL/GenBank/DDBJ whole genome shotgun (WGS) entry which is preliminary data.</text>
</comment>
<dbReference type="EMBL" id="JAROYP010000025">
    <property type="protein sequence ID" value="MDH5164160.1"/>
    <property type="molecule type" value="Genomic_DNA"/>
</dbReference>
<feature type="chain" id="PRO_5043756434" evidence="2">
    <location>
        <begin position="26"/>
        <end position="474"/>
    </location>
</feature>
<feature type="domain" description="VWFA" evidence="3">
    <location>
        <begin position="165"/>
        <end position="350"/>
    </location>
</feature>
<organism evidence="4 5">
    <name type="scientific">Heyndrickxia oleronia</name>
    <dbReference type="NCBI Taxonomy" id="38875"/>
    <lineage>
        <taxon>Bacteria</taxon>
        <taxon>Bacillati</taxon>
        <taxon>Bacillota</taxon>
        <taxon>Bacilli</taxon>
        <taxon>Bacillales</taxon>
        <taxon>Bacillaceae</taxon>
        <taxon>Heyndrickxia</taxon>
    </lineage>
</organism>
<dbReference type="PROSITE" id="PS50234">
    <property type="entry name" value="VWFA"/>
    <property type="match status" value="1"/>
</dbReference>
<name>A0AAW6T301_9BACI</name>
<evidence type="ECO:0000259" key="3">
    <source>
        <dbReference type="PROSITE" id="PS50234"/>
    </source>
</evidence>
<feature type="signal peptide" evidence="2">
    <location>
        <begin position="1"/>
        <end position="25"/>
    </location>
</feature>
<evidence type="ECO:0000313" key="4">
    <source>
        <dbReference type="EMBL" id="MDH5164160.1"/>
    </source>
</evidence>
<dbReference type="SUPFAM" id="SSF53300">
    <property type="entry name" value="vWA-like"/>
    <property type="match status" value="1"/>
</dbReference>
<evidence type="ECO:0000256" key="1">
    <source>
        <dbReference type="SAM" id="Coils"/>
    </source>
</evidence>
<dbReference type="PROSITE" id="PS51257">
    <property type="entry name" value="PROKAR_LIPOPROTEIN"/>
    <property type="match status" value="1"/>
</dbReference>
<feature type="coiled-coil region" evidence="1">
    <location>
        <begin position="408"/>
        <end position="468"/>
    </location>
</feature>
<evidence type="ECO:0000256" key="2">
    <source>
        <dbReference type="SAM" id="SignalP"/>
    </source>
</evidence>
<dbReference type="AlphaFoldDB" id="A0AAW6T301"/>
<accession>A0AAW6T301</accession>